<reference evidence="4" key="1">
    <citation type="submission" date="2019-12" db="EMBL/GenBank/DDBJ databases">
        <title>High-Quality draft genome sequences of three cyanobacteria isolated from the limestone walls of the Old Cathedral of Coimbra.</title>
        <authorList>
            <person name="Tiago I."/>
            <person name="Soares F."/>
            <person name="Portugal A."/>
        </authorList>
    </citation>
    <scope>NUCLEOTIDE SEQUENCE</scope>
    <source>
        <strain evidence="4">A</strain>
    </source>
</reference>
<evidence type="ECO:0000256" key="2">
    <source>
        <dbReference type="ARBA" id="ARBA00023065"/>
    </source>
</evidence>
<dbReference type="Gene3D" id="3.40.50.720">
    <property type="entry name" value="NAD(P)-binding Rossmann-like Domain"/>
    <property type="match status" value="1"/>
</dbReference>
<dbReference type="InterPro" id="IPR050721">
    <property type="entry name" value="Trk_Ktr_HKT_K-transport"/>
</dbReference>
<dbReference type="PANTHER" id="PTHR43833:SF5">
    <property type="entry name" value="TRK SYSTEM POTASSIUM UPTAKE PROTEIN TRKA"/>
    <property type="match status" value="1"/>
</dbReference>
<dbReference type="Gene3D" id="3.30.70.1450">
    <property type="entry name" value="Regulator of K+ conductance, C-terminal domain"/>
    <property type="match status" value="1"/>
</dbReference>
<dbReference type="InterPro" id="IPR003148">
    <property type="entry name" value="RCK_N"/>
</dbReference>
<dbReference type="Pfam" id="PF02080">
    <property type="entry name" value="TrkA_C"/>
    <property type="match status" value="1"/>
</dbReference>
<dbReference type="GO" id="GO:0006813">
    <property type="term" value="P:potassium ion transport"/>
    <property type="evidence" value="ECO:0007669"/>
    <property type="project" value="InterPro"/>
</dbReference>
<organism evidence="4 5">
    <name type="scientific">Myxacorys almedinensis A</name>
    <dbReference type="NCBI Taxonomy" id="2690445"/>
    <lineage>
        <taxon>Bacteria</taxon>
        <taxon>Bacillati</taxon>
        <taxon>Cyanobacteriota</taxon>
        <taxon>Cyanophyceae</taxon>
        <taxon>Leptolyngbyales</taxon>
        <taxon>Leptolyngbyaceae</taxon>
        <taxon>Myxacorys</taxon>
        <taxon>Myxacorys almedinensis</taxon>
    </lineage>
</organism>
<dbReference type="AlphaFoldDB" id="A0A8J8CH05"/>
<feature type="domain" description="RCK N-terminal" evidence="3">
    <location>
        <begin position="1"/>
        <end position="116"/>
    </location>
</feature>
<gene>
    <name evidence="4" type="ORF">GS601_02985</name>
</gene>
<dbReference type="SUPFAM" id="SSF116726">
    <property type="entry name" value="TrkA C-terminal domain-like"/>
    <property type="match status" value="1"/>
</dbReference>
<dbReference type="InterPro" id="IPR036291">
    <property type="entry name" value="NAD(P)-bd_dom_sf"/>
</dbReference>
<evidence type="ECO:0000313" key="4">
    <source>
        <dbReference type="EMBL" id="NDJ16263.1"/>
    </source>
</evidence>
<name>A0A8J8CH05_9CYAN</name>
<evidence type="ECO:0000259" key="3">
    <source>
        <dbReference type="PROSITE" id="PS51201"/>
    </source>
</evidence>
<keyword evidence="1" id="KW-0813">Transport</keyword>
<sequence>MYVLIGGAGLIGLSLAQRLVDLGHTVAVIDISAAACHYAREQLGVIAFEGSAVSTEILLEAGIRKADALVAVLRDDALNLAMVTLAKHYGVPHILVRMRHRDFAGPYRFAGATHVINAIELAVSTMVNVIEYPEVESIMHFEQGQIEVLKLSLSGNCDVVGRSVAEVAQDPKFPRGSLIIGYQPHAHMDLTIPNGSTILELESTVLIATKPGLIHEMVDFMQKCG</sequence>
<keyword evidence="5" id="KW-1185">Reference proteome</keyword>
<dbReference type="SUPFAM" id="SSF51735">
    <property type="entry name" value="NAD(P)-binding Rossmann-fold domains"/>
    <property type="match status" value="1"/>
</dbReference>
<proteinExistence type="predicted"/>
<evidence type="ECO:0000256" key="1">
    <source>
        <dbReference type="ARBA" id="ARBA00022448"/>
    </source>
</evidence>
<keyword evidence="2" id="KW-0406">Ion transport</keyword>
<evidence type="ECO:0000313" key="5">
    <source>
        <dbReference type="Proteomes" id="UP000646053"/>
    </source>
</evidence>
<dbReference type="PROSITE" id="PS51201">
    <property type="entry name" value="RCK_N"/>
    <property type="match status" value="1"/>
</dbReference>
<dbReference type="PANTHER" id="PTHR43833">
    <property type="entry name" value="POTASSIUM CHANNEL PROTEIN 2-RELATED-RELATED"/>
    <property type="match status" value="1"/>
</dbReference>
<dbReference type="EMBL" id="WVIE01000003">
    <property type="protein sequence ID" value="NDJ16263.1"/>
    <property type="molecule type" value="Genomic_DNA"/>
</dbReference>
<dbReference type="InterPro" id="IPR006037">
    <property type="entry name" value="RCK_C"/>
</dbReference>
<comment type="caution">
    <text evidence="4">The sequence shown here is derived from an EMBL/GenBank/DDBJ whole genome shotgun (WGS) entry which is preliminary data.</text>
</comment>
<dbReference type="GO" id="GO:0008324">
    <property type="term" value="F:monoatomic cation transmembrane transporter activity"/>
    <property type="evidence" value="ECO:0007669"/>
    <property type="project" value="InterPro"/>
</dbReference>
<dbReference type="Proteomes" id="UP000646053">
    <property type="component" value="Unassembled WGS sequence"/>
</dbReference>
<dbReference type="InterPro" id="IPR036721">
    <property type="entry name" value="RCK_C_sf"/>
</dbReference>
<protein>
    <submittedName>
        <fullName evidence="4">TrkA family potassium uptake protein</fullName>
    </submittedName>
</protein>
<dbReference type="RefSeq" id="WP_162421790.1">
    <property type="nucleotide sequence ID" value="NZ_WVIE01000003.1"/>
</dbReference>
<accession>A0A8J8CH05</accession>
<dbReference type="Pfam" id="PF02254">
    <property type="entry name" value="TrkA_N"/>
    <property type="match status" value="1"/>
</dbReference>